<organism evidence="3 4">
    <name type="scientific">Frankia umida</name>
    <dbReference type="NCBI Taxonomy" id="573489"/>
    <lineage>
        <taxon>Bacteria</taxon>
        <taxon>Bacillati</taxon>
        <taxon>Actinomycetota</taxon>
        <taxon>Actinomycetes</taxon>
        <taxon>Frankiales</taxon>
        <taxon>Frankiaceae</taxon>
        <taxon>Frankia</taxon>
    </lineage>
</organism>
<reference evidence="3 4" key="1">
    <citation type="submission" date="2022-04" db="EMBL/GenBank/DDBJ databases">
        <title>Genome diversity in the genus Frankia.</title>
        <authorList>
            <person name="Carlos-Shanley C."/>
            <person name="Hahn D."/>
        </authorList>
    </citation>
    <scope>NUCLEOTIDE SEQUENCE [LARGE SCALE GENOMIC DNA]</scope>
    <source>
        <strain evidence="3 4">Ag45/Mut15</strain>
    </source>
</reference>
<accession>A0ABT0JWZ3</accession>
<proteinExistence type="predicted"/>
<feature type="transmembrane region" description="Helical" evidence="2">
    <location>
        <begin position="61"/>
        <end position="83"/>
    </location>
</feature>
<dbReference type="Gene3D" id="1.20.120.1760">
    <property type="match status" value="1"/>
</dbReference>
<keyword evidence="2" id="KW-1133">Transmembrane helix</keyword>
<feature type="transmembrane region" description="Helical" evidence="2">
    <location>
        <begin position="104"/>
        <end position="130"/>
    </location>
</feature>
<evidence type="ECO:0000313" key="4">
    <source>
        <dbReference type="Proteomes" id="UP001201873"/>
    </source>
</evidence>
<keyword evidence="2" id="KW-0812">Transmembrane</keyword>
<keyword evidence="4" id="KW-1185">Reference proteome</keyword>
<evidence type="ECO:0000256" key="2">
    <source>
        <dbReference type="SAM" id="Phobius"/>
    </source>
</evidence>
<dbReference type="Proteomes" id="UP001201873">
    <property type="component" value="Unassembled WGS sequence"/>
</dbReference>
<feature type="transmembrane region" description="Helical" evidence="2">
    <location>
        <begin position="176"/>
        <end position="194"/>
    </location>
</feature>
<comment type="caution">
    <text evidence="3">The sequence shown here is derived from an EMBL/GenBank/DDBJ whole genome shotgun (WGS) entry which is preliminary data.</text>
</comment>
<feature type="region of interest" description="Disordered" evidence="1">
    <location>
        <begin position="208"/>
        <end position="233"/>
    </location>
</feature>
<gene>
    <name evidence="3" type="ORF">MXD59_09850</name>
</gene>
<evidence type="ECO:0000313" key="3">
    <source>
        <dbReference type="EMBL" id="MCK9876075.1"/>
    </source>
</evidence>
<dbReference type="Pfam" id="PF01066">
    <property type="entry name" value="CDP-OH_P_transf"/>
    <property type="match status" value="1"/>
</dbReference>
<evidence type="ECO:0000256" key="1">
    <source>
        <dbReference type="SAM" id="MobiDB-lite"/>
    </source>
</evidence>
<name>A0ABT0JWZ3_9ACTN</name>
<feature type="transmembrane region" description="Helical" evidence="2">
    <location>
        <begin position="33"/>
        <end position="55"/>
    </location>
</feature>
<keyword evidence="2" id="KW-0472">Membrane</keyword>
<dbReference type="EMBL" id="JALKFT010000007">
    <property type="protein sequence ID" value="MCK9876075.1"/>
    <property type="molecule type" value="Genomic_DNA"/>
</dbReference>
<dbReference type="InterPro" id="IPR043130">
    <property type="entry name" value="CDP-OH_PTrfase_TM_dom"/>
</dbReference>
<dbReference type="InterPro" id="IPR000462">
    <property type="entry name" value="CDP-OH_P_trans"/>
</dbReference>
<sequence length="233" mass="23092">MHGGYDVRSGLWLVRTFLTFVHRIARPLAVRRVAPSAVTAGGVVLTALVVPASVVGGRWPLLGLVALILGGVADSVDGAVAVLTGRSTAWGYVLDSVADRCGDVLCLVGLWCLGAPGGLLVAAGCLLGLLEYTRARAGNAGFGEIGVVTVGERPTRMIVTGAGLVGAGLVPGLADVAAVVAATATVVVCAIGLLQLTVTLRTALIGAPPPAGPAPSPPPPPSPAPPTPDVSPS</sequence>
<protein>
    <submittedName>
        <fullName evidence="3">CDP-alcohol phosphatidyltransferase family protein</fullName>
    </submittedName>
</protein>